<evidence type="ECO:0000256" key="5">
    <source>
        <dbReference type="SAM" id="Phobius"/>
    </source>
</evidence>
<dbReference type="STRING" id="1798002.A2478_00690"/>
<dbReference type="GO" id="GO:0016020">
    <property type="term" value="C:membrane"/>
    <property type="evidence" value="ECO:0007669"/>
    <property type="project" value="UniProtKB-SubCell"/>
</dbReference>
<dbReference type="AlphaFoldDB" id="A0A1F5SW64"/>
<organism evidence="6 7">
    <name type="scientific">Candidatus Falkowbacteria bacterium RIFOXYC2_FULL_36_12</name>
    <dbReference type="NCBI Taxonomy" id="1798002"/>
    <lineage>
        <taxon>Bacteria</taxon>
        <taxon>Candidatus Falkowiibacteriota</taxon>
    </lineage>
</organism>
<name>A0A1F5SW64_9BACT</name>
<dbReference type="EMBL" id="MFGJ01000008">
    <property type="protein sequence ID" value="OGF30950.1"/>
    <property type="molecule type" value="Genomic_DNA"/>
</dbReference>
<evidence type="ECO:0000313" key="6">
    <source>
        <dbReference type="EMBL" id="OGF30950.1"/>
    </source>
</evidence>
<comment type="subcellular location">
    <subcellularLocation>
        <location evidence="1">Membrane</location>
        <topology evidence="1">Multi-pass membrane protein</topology>
    </subcellularLocation>
</comment>
<feature type="transmembrane region" description="Helical" evidence="5">
    <location>
        <begin position="68"/>
        <end position="86"/>
    </location>
</feature>
<evidence type="ECO:0000256" key="4">
    <source>
        <dbReference type="ARBA" id="ARBA00023136"/>
    </source>
</evidence>
<reference evidence="6 7" key="1">
    <citation type="journal article" date="2016" name="Nat. Commun.">
        <title>Thousands of microbial genomes shed light on interconnected biogeochemical processes in an aquifer system.</title>
        <authorList>
            <person name="Anantharaman K."/>
            <person name="Brown C.T."/>
            <person name="Hug L.A."/>
            <person name="Sharon I."/>
            <person name="Castelle C.J."/>
            <person name="Probst A.J."/>
            <person name="Thomas B.C."/>
            <person name="Singh A."/>
            <person name="Wilkins M.J."/>
            <person name="Karaoz U."/>
            <person name="Brodie E.L."/>
            <person name="Williams K.H."/>
            <person name="Hubbard S.S."/>
            <person name="Banfield J.F."/>
        </authorList>
    </citation>
    <scope>NUCLEOTIDE SEQUENCE [LARGE SCALE GENOMIC DNA]</scope>
</reference>
<evidence type="ECO:0000313" key="7">
    <source>
        <dbReference type="Proteomes" id="UP000179001"/>
    </source>
</evidence>
<dbReference type="PANTHER" id="PTHR36460">
    <property type="entry name" value="UPF0132 DOMAIN PROTEIN (AFU_ORTHOLOGUE AFUA_3G10255)"/>
    <property type="match status" value="1"/>
</dbReference>
<dbReference type="PANTHER" id="PTHR36460:SF1">
    <property type="entry name" value="UPF0132 DOMAIN PROTEIN (AFU_ORTHOLOGUE AFUA_3G10255)"/>
    <property type="match status" value="1"/>
</dbReference>
<comment type="caution">
    <text evidence="6">The sequence shown here is derived from an EMBL/GenBank/DDBJ whole genome shotgun (WGS) entry which is preliminary data.</text>
</comment>
<feature type="transmembrane region" description="Helical" evidence="5">
    <location>
        <begin position="15"/>
        <end position="33"/>
    </location>
</feature>
<gene>
    <name evidence="6" type="ORF">A2478_00690</name>
</gene>
<evidence type="ECO:0008006" key="8">
    <source>
        <dbReference type="Google" id="ProtNLM"/>
    </source>
</evidence>
<keyword evidence="4 5" id="KW-0472">Membrane</keyword>
<sequence>MNQTFEKNDIEENKAIAAIGYLGILCLVPLLLAKKSKFAQFHGKQALVLFIAEVIVSFVNIIPVLGQIIWVIALVYFLIMTVTGIIKAMNGESWEMPILGKYTSKIDL</sequence>
<evidence type="ECO:0000256" key="1">
    <source>
        <dbReference type="ARBA" id="ARBA00004141"/>
    </source>
</evidence>
<accession>A0A1F5SW64</accession>
<keyword evidence="3 5" id="KW-1133">Transmembrane helix</keyword>
<dbReference type="Pfam" id="PF09685">
    <property type="entry name" value="MamF_MmsF"/>
    <property type="match status" value="1"/>
</dbReference>
<dbReference type="Proteomes" id="UP000179001">
    <property type="component" value="Unassembled WGS sequence"/>
</dbReference>
<evidence type="ECO:0000256" key="2">
    <source>
        <dbReference type="ARBA" id="ARBA00022692"/>
    </source>
</evidence>
<feature type="transmembrane region" description="Helical" evidence="5">
    <location>
        <begin position="45"/>
        <end position="62"/>
    </location>
</feature>
<protein>
    <recommendedName>
        <fullName evidence="8">DUF4870 domain-containing protein</fullName>
    </recommendedName>
</protein>
<keyword evidence="2 5" id="KW-0812">Transmembrane</keyword>
<proteinExistence type="predicted"/>
<evidence type="ECO:0000256" key="3">
    <source>
        <dbReference type="ARBA" id="ARBA00022989"/>
    </source>
</evidence>
<dbReference type="InterPro" id="IPR019109">
    <property type="entry name" value="MamF_MmsF"/>
</dbReference>